<sequence length="157" mass="17665">MVGIGAKVHKDVYDAAEDAAIVGYGLGVCKSFTCPRECAAEEHELPECSALSILFTRAVLSIECRGRRRIAETHIPYWQQHPSNFHEELGLEAYERLSWDPNSRRLFWARVRYAIDEAAVSCCYWRNVTDVVLFGEAGDNEMLKKAPLEAVMARGGE</sequence>
<evidence type="ECO:0000313" key="2">
    <source>
        <dbReference type="Proteomes" id="UP001172684"/>
    </source>
</evidence>
<accession>A0ABQ9NTW8</accession>
<reference evidence="1" key="1">
    <citation type="submission" date="2022-10" db="EMBL/GenBank/DDBJ databases">
        <title>Culturing micro-colonial fungi from biological soil crusts in the Mojave desert and describing Neophaeococcomyces mojavensis, and introducing the new genera and species Taxawa tesnikishii.</title>
        <authorList>
            <person name="Kurbessoian T."/>
            <person name="Stajich J.E."/>
        </authorList>
    </citation>
    <scope>NUCLEOTIDE SEQUENCE</scope>
    <source>
        <strain evidence="1">TK_1</strain>
    </source>
</reference>
<dbReference type="EMBL" id="JAPDRL010000024">
    <property type="protein sequence ID" value="KAJ9665837.1"/>
    <property type="molecule type" value="Genomic_DNA"/>
</dbReference>
<comment type="caution">
    <text evidence="1">The sequence shown here is derived from an EMBL/GenBank/DDBJ whole genome shotgun (WGS) entry which is preliminary data.</text>
</comment>
<protein>
    <submittedName>
        <fullName evidence="1">Uncharacterized protein</fullName>
    </submittedName>
</protein>
<proteinExistence type="predicted"/>
<evidence type="ECO:0000313" key="1">
    <source>
        <dbReference type="EMBL" id="KAJ9665837.1"/>
    </source>
</evidence>
<organism evidence="1 2">
    <name type="scientific">Coniosporium apollinis</name>
    <dbReference type="NCBI Taxonomy" id="61459"/>
    <lineage>
        <taxon>Eukaryota</taxon>
        <taxon>Fungi</taxon>
        <taxon>Dikarya</taxon>
        <taxon>Ascomycota</taxon>
        <taxon>Pezizomycotina</taxon>
        <taxon>Dothideomycetes</taxon>
        <taxon>Dothideomycetes incertae sedis</taxon>
        <taxon>Coniosporium</taxon>
    </lineage>
</organism>
<dbReference type="Proteomes" id="UP001172684">
    <property type="component" value="Unassembled WGS sequence"/>
</dbReference>
<gene>
    <name evidence="1" type="ORF">H2201_003961</name>
</gene>
<keyword evidence="2" id="KW-1185">Reference proteome</keyword>
<name>A0ABQ9NTW8_9PEZI</name>